<dbReference type="Pfam" id="PF02502">
    <property type="entry name" value="LacAB_rpiB"/>
    <property type="match status" value="1"/>
</dbReference>
<reference evidence="2 3" key="1">
    <citation type="submission" date="2015-07" db="EMBL/GenBank/DDBJ databases">
        <title>Draft genome of Bellilinea caldifistulae DSM 17877.</title>
        <authorList>
            <person name="Hemp J."/>
            <person name="Ward L.M."/>
            <person name="Pace L.A."/>
            <person name="Fischer W.W."/>
        </authorList>
    </citation>
    <scope>NUCLEOTIDE SEQUENCE [LARGE SCALE GENOMIC DNA]</scope>
    <source>
        <strain evidence="2 3">GOMI-1</strain>
    </source>
</reference>
<dbReference type="PATRIC" id="fig|360411.5.peg.2886"/>
<dbReference type="GO" id="GO:0004751">
    <property type="term" value="F:ribose-5-phosphate isomerase activity"/>
    <property type="evidence" value="ECO:0007669"/>
    <property type="project" value="TreeGrafter"/>
</dbReference>
<dbReference type="SUPFAM" id="SSF89623">
    <property type="entry name" value="Ribose/Galactose isomerase RpiB/AlsB"/>
    <property type="match status" value="1"/>
</dbReference>
<name>A0A0P6XS51_9CHLR</name>
<dbReference type="STRING" id="360411.AC812_08640"/>
<dbReference type="AlphaFoldDB" id="A0A0P6XS51"/>
<sequence length="150" mass="16441">MKVAVAADEYHHVVGVVLRELEKMGHSPVYYGPNPEDPPGQPQHYWPVVARRVAEEVAAGNADEGILFCWTGTGVSLAANKVRGVRAALCADAETARGARLWNNANILCLSLRLTSEAVAREILQAWFNTSYQPNPTDDACLKLVEELDR</sequence>
<dbReference type="RefSeq" id="WP_061913916.1">
    <property type="nucleotide sequence ID" value="NZ_DF967971.1"/>
</dbReference>
<protein>
    <submittedName>
        <fullName evidence="2">Galactose isomerase</fullName>
    </submittedName>
</protein>
<dbReference type="PIRSF" id="PIRSF005384">
    <property type="entry name" value="RpiB_LacA_B"/>
    <property type="match status" value="1"/>
</dbReference>
<evidence type="ECO:0000256" key="1">
    <source>
        <dbReference type="ARBA" id="ARBA00008754"/>
    </source>
</evidence>
<dbReference type="PANTHER" id="PTHR30345">
    <property type="entry name" value="RIBOSE-5-PHOSPHATE ISOMERASE B"/>
    <property type="match status" value="1"/>
</dbReference>
<dbReference type="EMBL" id="LGHJ01000014">
    <property type="protein sequence ID" value="KPL75348.1"/>
    <property type="molecule type" value="Genomic_DNA"/>
</dbReference>
<keyword evidence="2" id="KW-0413">Isomerase</keyword>
<organism evidence="2 3">
    <name type="scientific">Bellilinea caldifistulae</name>
    <dbReference type="NCBI Taxonomy" id="360411"/>
    <lineage>
        <taxon>Bacteria</taxon>
        <taxon>Bacillati</taxon>
        <taxon>Chloroflexota</taxon>
        <taxon>Anaerolineae</taxon>
        <taxon>Anaerolineales</taxon>
        <taxon>Anaerolineaceae</taxon>
        <taxon>Bellilinea</taxon>
    </lineage>
</organism>
<gene>
    <name evidence="2" type="ORF">AC812_08640</name>
</gene>
<keyword evidence="3" id="KW-1185">Reference proteome</keyword>
<dbReference type="GO" id="GO:0019316">
    <property type="term" value="P:D-allose catabolic process"/>
    <property type="evidence" value="ECO:0007669"/>
    <property type="project" value="TreeGrafter"/>
</dbReference>
<dbReference type="NCBIfam" id="TIGR00689">
    <property type="entry name" value="rpiB_lacA_lacB"/>
    <property type="match status" value="1"/>
</dbReference>
<accession>A0A0P6XS51</accession>
<dbReference type="InterPro" id="IPR036569">
    <property type="entry name" value="RpiB_LacA_LacB_sf"/>
</dbReference>
<dbReference type="GO" id="GO:0009052">
    <property type="term" value="P:pentose-phosphate shunt, non-oxidative branch"/>
    <property type="evidence" value="ECO:0007669"/>
    <property type="project" value="TreeGrafter"/>
</dbReference>
<comment type="caution">
    <text evidence="2">The sequence shown here is derived from an EMBL/GenBank/DDBJ whole genome shotgun (WGS) entry which is preliminary data.</text>
</comment>
<dbReference type="Proteomes" id="UP000050514">
    <property type="component" value="Unassembled WGS sequence"/>
</dbReference>
<comment type="similarity">
    <text evidence="1">Belongs to the LacAB/RpiB family.</text>
</comment>
<dbReference type="InterPro" id="IPR003500">
    <property type="entry name" value="RpiB_LacA_LacB"/>
</dbReference>
<evidence type="ECO:0000313" key="2">
    <source>
        <dbReference type="EMBL" id="KPL75348.1"/>
    </source>
</evidence>
<proteinExistence type="inferred from homology"/>
<dbReference type="Gene3D" id="3.40.1400.10">
    <property type="entry name" value="Sugar-phosphate isomerase, RpiB/LacA/LacB"/>
    <property type="match status" value="1"/>
</dbReference>
<evidence type="ECO:0000313" key="3">
    <source>
        <dbReference type="Proteomes" id="UP000050514"/>
    </source>
</evidence>
<dbReference type="OrthoDB" id="1778624at2"/>
<dbReference type="PANTHER" id="PTHR30345:SF2">
    <property type="entry name" value="SUGAR-PHOSPHATE ISOMERASE, RPIB_LACA_LACB FAMILY"/>
    <property type="match status" value="1"/>
</dbReference>